<gene>
    <name evidence="1" type="ORF">BP422_26130</name>
</gene>
<dbReference type="RefSeq" id="WP_088910235.1">
    <property type="nucleotide sequence ID" value="NZ_CP018145.1"/>
</dbReference>
<dbReference type="Proteomes" id="UP000197781">
    <property type="component" value="Chromosome"/>
</dbReference>
<protein>
    <submittedName>
        <fullName evidence="1">Uncharacterized protein</fullName>
    </submittedName>
</protein>
<organism evidence="1 2">
    <name type="scientific">Brevibacillus formosus</name>
    <dbReference type="NCBI Taxonomy" id="54913"/>
    <lineage>
        <taxon>Bacteria</taxon>
        <taxon>Bacillati</taxon>
        <taxon>Bacillota</taxon>
        <taxon>Bacilli</taxon>
        <taxon>Bacillales</taxon>
        <taxon>Paenibacillaceae</taxon>
        <taxon>Brevibacillus</taxon>
    </lineage>
</organism>
<proteinExistence type="predicted"/>
<name>A0A220MND6_9BACL</name>
<sequence length="254" mass="30359">MLAKSAIELVNRCYEETNKLTLLSLEEFKESFIAFVFGDYQEEFMVQYDLEEFYEHLNQLQLSNCRRDFDRAVEEWYITEYGSGYKGINYHDILFTLVKEAVVQYQSPNRIALIRDVTKLLTMPNGFLARWQNGQIRERPIPTYFKYLMKLGVRTHEDIETLVDMWLVEYPNAFNKKQQELFANPPRRGRPNNVELALLIELAMKVRPEMTAQERERLRKIYYYHRKSLTVREMVEKFEKYIASKNKSNDSQVG</sequence>
<dbReference type="EMBL" id="CP018145">
    <property type="protein sequence ID" value="ASJ56704.1"/>
    <property type="molecule type" value="Genomic_DNA"/>
</dbReference>
<evidence type="ECO:0000313" key="1">
    <source>
        <dbReference type="EMBL" id="ASJ56704.1"/>
    </source>
</evidence>
<reference evidence="1 2" key="1">
    <citation type="submission" date="2016-11" db="EMBL/GenBank/DDBJ databases">
        <authorList>
            <person name="Jaros S."/>
            <person name="Januszkiewicz K."/>
            <person name="Wedrychowicz H."/>
        </authorList>
    </citation>
    <scope>NUCLEOTIDE SEQUENCE [LARGE SCALE GENOMIC DNA]</scope>
    <source>
        <strain evidence="1 2">NF2</strain>
    </source>
</reference>
<evidence type="ECO:0000313" key="2">
    <source>
        <dbReference type="Proteomes" id="UP000197781"/>
    </source>
</evidence>
<dbReference type="AlphaFoldDB" id="A0A220MND6"/>
<accession>A0A220MND6</accession>
<dbReference type="KEGG" id="bfm:BP422_26130"/>